<organism evidence="1 2">
    <name type="scientific">Stephania japonica</name>
    <dbReference type="NCBI Taxonomy" id="461633"/>
    <lineage>
        <taxon>Eukaryota</taxon>
        <taxon>Viridiplantae</taxon>
        <taxon>Streptophyta</taxon>
        <taxon>Embryophyta</taxon>
        <taxon>Tracheophyta</taxon>
        <taxon>Spermatophyta</taxon>
        <taxon>Magnoliopsida</taxon>
        <taxon>Ranunculales</taxon>
        <taxon>Menispermaceae</taxon>
        <taxon>Menispermoideae</taxon>
        <taxon>Cissampelideae</taxon>
        <taxon>Stephania</taxon>
    </lineage>
</organism>
<dbReference type="Proteomes" id="UP001417504">
    <property type="component" value="Unassembled WGS sequence"/>
</dbReference>
<dbReference type="AlphaFoldDB" id="A0AAP0PSC8"/>
<gene>
    <name evidence="1" type="ORF">Sjap_002243</name>
</gene>
<evidence type="ECO:0000313" key="1">
    <source>
        <dbReference type="EMBL" id="KAK9154763.1"/>
    </source>
</evidence>
<accession>A0AAP0PSC8</accession>
<sequence>MRLHAFIALVMMSHNEVFAPLLIVETKLSYPIRAPHNSKVTSRADRGIFQTWERDLRCVKPLRMLHIIHGLSHLIGIVFTCVC</sequence>
<evidence type="ECO:0000313" key="2">
    <source>
        <dbReference type="Proteomes" id="UP001417504"/>
    </source>
</evidence>
<reference evidence="1 2" key="1">
    <citation type="submission" date="2024-01" db="EMBL/GenBank/DDBJ databases">
        <title>Genome assemblies of Stephania.</title>
        <authorList>
            <person name="Yang L."/>
        </authorList>
    </citation>
    <scope>NUCLEOTIDE SEQUENCE [LARGE SCALE GENOMIC DNA]</scope>
    <source>
        <strain evidence="1">QJT</strain>
        <tissue evidence="1">Leaf</tissue>
    </source>
</reference>
<protein>
    <submittedName>
        <fullName evidence="1">Uncharacterized protein</fullName>
    </submittedName>
</protein>
<keyword evidence="2" id="KW-1185">Reference proteome</keyword>
<proteinExistence type="predicted"/>
<comment type="caution">
    <text evidence="1">The sequence shown here is derived from an EMBL/GenBank/DDBJ whole genome shotgun (WGS) entry which is preliminary data.</text>
</comment>
<name>A0AAP0PSC8_9MAGN</name>
<dbReference type="EMBL" id="JBBNAE010000001">
    <property type="protein sequence ID" value="KAK9154763.1"/>
    <property type="molecule type" value="Genomic_DNA"/>
</dbReference>